<dbReference type="InterPro" id="IPR017441">
    <property type="entry name" value="Protein_kinase_ATP_BS"/>
</dbReference>
<evidence type="ECO:0000256" key="8">
    <source>
        <dbReference type="PROSITE-ProRule" id="PRU10141"/>
    </source>
</evidence>
<comment type="similarity">
    <text evidence="7">Belongs to the protein kinase superfamily. Ser/Thr protein kinase family.</text>
</comment>
<dbReference type="RefSeq" id="WP_080122195.1">
    <property type="nucleotide sequence ID" value="NZ_CP063062.1"/>
</dbReference>
<dbReference type="InterPro" id="IPR000719">
    <property type="entry name" value="Prot_kinase_dom"/>
</dbReference>
<accession>A0AAQ0EM14</accession>
<name>A0AAQ0EM14_9CHLA</name>
<dbReference type="CDD" id="cd14014">
    <property type="entry name" value="STKc_PknB_like"/>
    <property type="match status" value="1"/>
</dbReference>
<reference evidence="10" key="1">
    <citation type="journal article" date="2021" name="Front. Microbiol.">
        <title>Generation of Tetracycline and Rifamycin Resistant Chlamydia Suis Recombinants.</title>
        <authorList>
            <person name="Marti H."/>
            <person name="Bommana S."/>
            <person name="Read T.D."/>
            <person name="Pesch T."/>
            <person name="Prahauser B."/>
            <person name="Dean D."/>
            <person name="Borel N."/>
        </authorList>
    </citation>
    <scope>NUCLEOTIDE SEQUENCE</scope>
    <source>
        <strain evidence="10">208.1</strain>
    </source>
</reference>
<evidence type="ECO:0000256" key="2">
    <source>
        <dbReference type="ARBA" id="ARBA00022553"/>
    </source>
</evidence>
<keyword evidence="6 7" id="KW-0067">ATP-binding</keyword>
<evidence type="ECO:0000256" key="6">
    <source>
        <dbReference type="ARBA" id="ARBA00022840"/>
    </source>
</evidence>
<keyword evidence="2 7" id="KW-0597">Phosphoprotein</keyword>
<comment type="catalytic activity">
    <reaction evidence="7">
        <text>L-threonyl-[protein] + ATP = O-phospho-L-threonyl-[protein] + ADP + H(+)</text>
        <dbReference type="Rhea" id="RHEA:46608"/>
        <dbReference type="Rhea" id="RHEA-COMP:11060"/>
        <dbReference type="Rhea" id="RHEA-COMP:11605"/>
        <dbReference type="ChEBI" id="CHEBI:15378"/>
        <dbReference type="ChEBI" id="CHEBI:30013"/>
        <dbReference type="ChEBI" id="CHEBI:30616"/>
        <dbReference type="ChEBI" id="CHEBI:61977"/>
        <dbReference type="ChEBI" id="CHEBI:456216"/>
        <dbReference type="EC" id="2.7.11.1"/>
    </reaction>
</comment>
<keyword evidence="1 7" id="KW-0723">Serine/threonine-protein kinase</keyword>
<comment type="PTM">
    <text evidence="7">Autophosphorylated on serine and threonine residues.</text>
</comment>
<dbReference type="PROSITE" id="PS00107">
    <property type="entry name" value="PROTEIN_KINASE_ATP"/>
    <property type="match status" value="1"/>
</dbReference>
<evidence type="ECO:0000256" key="5">
    <source>
        <dbReference type="ARBA" id="ARBA00022777"/>
    </source>
</evidence>
<dbReference type="HAMAP" id="MF_01957">
    <property type="entry name" value="PknD_kinase"/>
    <property type="match status" value="1"/>
</dbReference>
<gene>
    <name evidence="7 10" type="primary">pknD</name>
    <name evidence="10" type="ORF">INQ84_04215</name>
</gene>
<evidence type="ECO:0000256" key="4">
    <source>
        <dbReference type="ARBA" id="ARBA00022741"/>
    </source>
</evidence>
<feature type="binding site" evidence="7 8">
    <location>
        <position position="33"/>
    </location>
    <ligand>
        <name>ATP</name>
        <dbReference type="ChEBI" id="CHEBI:30616"/>
    </ligand>
</feature>
<feature type="binding site" evidence="7">
    <location>
        <begin position="10"/>
        <end position="18"/>
    </location>
    <ligand>
        <name>ATP</name>
        <dbReference type="ChEBI" id="CHEBI:30616"/>
    </ligand>
</feature>
<dbReference type="PANTHER" id="PTHR43289:SF34">
    <property type="entry name" value="SERINE_THREONINE-PROTEIN KINASE YBDM-RELATED"/>
    <property type="match status" value="1"/>
</dbReference>
<comment type="catalytic activity">
    <reaction evidence="7">
        <text>L-seryl-[protein] + ATP = O-phospho-L-seryl-[protein] + ADP + H(+)</text>
        <dbReference type="Rhea" id="RHEA:17989"/>
        <dbReference type="Rhea" id="RHEA-COMP:9863"/>
        <dbReference type="Rhea" id="RHEA-COMP:11604"/>
        <dbReference type="ChEBI" id="CHEBI:15378"/>
        <dbReference type="ChEBI" id="CHEBI:29999"/>
        <dbReference type="ChEBI" id="CHEBI:30616"/>
        <dbReference type="ChEBI" id="CHEBI:83421"/>
        <dbReference type="ChEBI" id="CHEBI:456216"/>
        <dbReference type="EC" id="2.7.11.1"/>
    </reaction>
</comment>
<dbReference type="SUPFAM" id="SSF56112">
    <property type="entry name" value="Protein kinase-like (PK-like)"/>
    <property type="match status" value="1"/>
</dbReference>
<dbReference type="PROSITE" id="PS50011">
    <property type="entry name" value="PROTEIN_KINASE_DOM"/>
    <property type="match status" value="1"/>
</dbReference>
<dbReference type="Proteomes" id="UP000825134">
    <property type="component" value="Chromosome"/>
</dbReference>
<evidence type="ECO:0000256" key="7">
    <source>
        <dbReference type="HAMAP-Rule" id="MF_01957"/>
    </source>
</evidence>
<dbReference type="PANTHER" id="PTHR43289">
    <property type="entry name" value="MITOGEN-ACTIVATED PROTEIN KINASE KINASE KINASE 20-RELATED"/>
    <property type="match status" value="1"/>
</dbReference>
<proteinExistence type="inferred from homology"/>
<evidence type="ECO:0000256" key="3">
    <source>
        <dbReference type="ARBA" id="ARBA00022679"/>
    </source>
</evidence>
<dbReference type="GO" id="GO:0005524">
    <property type="term" value="F:ATP binding"/>
    <property type="evidence" value="ECO:0007669"/>
    <property type="project" value="UniProtKB-UniRule"/>
</dbReference>
<evidence type="ECO:0000259" key="9">
    <source>
        <dbReference type="PROSITE" id="PS50011"/>
    </source>
</evidence>
<dbReference type="EC" id="2.7.11.1" evidence="7"/>
<feature type="domain" description="Protein kinase" evidence="9">
    <location>
        <begin position="4"/>
        <end position="296"/>
    </location>
</feature>
<evidence type="ECO:0000256" key="1">
    <source>
        <dbReference type="ARBA" id="ARBA00022527"/>
    </source>
</evidence>
<keyword evidence="5 7" id="KW-0418">Kinase</keyword>
<dbReference type="InterPro" id="IPR023507">
    <property type="entry name" value="Ser/Thr_kinase_PknD"/>
</dbReference>
<dbReference type="InterPro" id="IPR008271">
    <property type="entry name" value="Ser/Thr_kinase_AS"/>
</dbReference>
<dbReference type="Gene3D" id="3.30.200.20">
    <property type="entry name" value="Phosphorylase Kinase, domain 1"/>
    <property type="match status" value="1"/>
</dbReference>
<dbReference type="PROSITE" id="PS00108">
    <property type="entry name" value="PROTEIN_KINASE_ST"/>
    <property type="match status" value="1"/>
</dbReference>
<protein>
    <recommendedName>
        <fullName evidence="7">Serine/threonine-protein kinase PknD</fullName>
        <ecNumber evidence="7">2.7.11.1</ecNumber>
    </recommendedName>
</protein>
<dbReference type="SMART" id="SM00220">
    <property type="entry name" value="S_TKc"/>
    <property type="match status" value="1"/>
</dbReference>
<sequence>MQRYELISLIGRGGMGEVYLAYDKACSRRVALKKIREDLSENPQLIKRFLREAKIAADLIHPGIVPVYSICNDGEIVYYTMPYIEGFSLKKLLKSVWQKEILSKELEEKTSVKAFLPIFDKICATVEYIHSKGVLHRDLKPDNILLGLFGEVVIVDWGAAIFKHAKELQPEKEGEGFSIFDEENICYSSMTIPGKIVGTPDYMAPESLLGAGTSEKTDIYSLGLILYQMLTLAFPYRRKKGRKPPYRDVVLSPIEMAPYRKIPPALSQIAMKAIAVDPAERFSSVQELRKVLQPYFQGEPEWTTRSILATKNREYWKYYEPILLSYYFPVLASSSAQWYNFMLSDTEVSPSIRVECSVAKSSIQEGFGIFFSPSKEEFYCDYGLWFSAQQEQLSVSLLKNGIEIRKESQSFIPQQSRFTFSIERADNKITVFVDQTLFILHIDYLPSLGKHIGVIIRDFQGISDIILLENIGALCMSCLSVPDTFLAKKLYDQAASSYRKIRDSFSGRKEGCEAQFRLGMTLLTQIEELGGDLTQALSAFDDLHGEAGGPLEYLGKAVVYQRKGSFVEEIRCLLLALKRYSQHPEIFRIEDYLCFRLYDSLHKHRSEALVFMLIILWIAPEKISIREEERFLQVLHHKQQATLFCRIDKAPLQFRSSKMELFLSFWTGFALFLPELFQRAGDLRDYQAIADIFYVVCASGNQEAFSQFSEALASFADEVIFPESLHNQRVSELVLFVKGLAALQNKEYGRAKKFILSAPFTLQLYVLDLFSLRAFIYEEVEPFEDLLQDIYSRATQEERRQVLFYRIQVSLWNRDRKQAYKLLNKSFLQNKRKEESSEDLVLWGYYLALTGDQAAVKAHFSRCQCKFGKSALVGKCIEDDSLNYLEGLVWWEKKMILFQSYFLLRCLNVSPQQYEEYRQAYISMEKSFFG</sequence>
<dbReference type="NCBIfam" id="NF009651">
    <property type="entry name" value="PRK13184.1"/>
    <property type="match status" value="1"/>
</dbReference>
<comment type="function">
    <text evidence="7">Together with the serine/threonine kinase Pkn1, may play a role in the specific interactions with host proteins during intracellular growth.</text>
</comment>
<evidence type="ECO:0000313" key="10">
    <source>
        <dbReference type="EMBL" id="QYC74284.1"/>
    </source>
</evidence>
<dbReference type="GO" id="GO:0004674">
    <property type="term" value="F:protein serine/threonine kinase activity"/>
    <property type="evidence" value="ECO:0007669"/>
    <property type="project" value="UniProtKB-UniRule"/>
</dbReference>
<dbReference type="AlphaFoldDB" id="A0AAQ0EM14"/>
<keyword evidence="4 7" id="KW-0547">Nucleotide-binding</keyword>
<evidence type="ECO:0000313" key="11">
    <source>
        <dbReference type="Proteomes" id="UP000825134"/>
    </source>
</evidence>
<keyword evidence="3 7" id="KW-0808">Transferase</keyword>
<feature type="active site" description="Proton acceptor" evidence="7">
    <location>
        <position position="138"/>
    </location>
</feature>
<dbReference type="InterPro" id="IPR011009">
    <property type="entry name" value="Kinase-like_dom_sf"/>
</dbReference>
<organism evidence="10 11">
    <name type="scientific">Chlamydia suis</name>
    <dbReference type="NCBI Taxonomy" id="83559"/>
    <lineage>
        <taxon>Bacteria</taxon>
        <taxon>Pseudomonadati</taxon>
        <taxon>Chlamydiota</taxon>
        <taxon>Chlamydiia</taxon>
        <taxon>Chlamydiales</taxon>
        <taxon>Chlamydiaceae</taxon>
        <taxon>Chlamydia/Chlamydophila group</taxon>
        <taxon>Chlamydia</taxon>
    </lineage>
</organism>
<dbReference type="Gene3D" id="1.10.510.10">
    <property type="entry name" value="Transferase(Phosphotransferase) domain 1"/>
    <property type="match status" value="1"/>
</dbReference>
<dbReference type="Pfam" id="PF00069">
    <property type="entry name" value="Pkinase"/>
    <property type="match status" value="1"/>
</dbReference>
<dbReference type="EMBL" id="CP063185">
    <property type="protein sequence ID" value="QYC74284.1"/>
    <property type="molecule type" value="Genomic_DNA"/>
</dbReference>